<evidence type="ECO:0000259" key="6">
    <source>
        <dbReference type="SMART" id="SM00013"/>
    </source>
</evidence>
<keyword evidence="8" id="KW-1185">Reference proteome</keyword>
<dbReference type="InterPro" id="IPR003591">
    <property type="entry name" value="Leu-rich_rpt_typical-subtyp"/>
</dbReference>
<feature type="chain" id="PRO_5044298256" description="LRRNT domain-containing protein" evidence="5">
    <location>
        <begin position="27"/>
        <end position="565"/>
    </location>
</feature>
<dbReference type="Proteomes" id="UP000694580">
    <property type="component" value="Chromosome 13"/>
</dbReference>
<dbReference type="SUPFAM" id="SSF52058">
    <property type="entry name" value="L domain-like"/>
    <property type="match status" value="2"/>
</dbReference>
<dbReference type="Pfam" id="PF13855">
    <property type="entry name" value="LRR_8"/>
    <property type="match status" value="4"/>
</dbReference>
<dbReference type="SMART" id="SM00368">
    <property type="entry name" value="LRR_RI"/>
    <property type="match status" value="5"/>
</dbReference>
<keyword evidence="3" id="KW-0677">Repeat</keyword>
<sequence>MGPSRATMLLLCVLTLGCWVLVLCQAEPELEHRQLEEEEDYEVWVQGIDEDRAPAVEEKETIGCPQECTCTTDWAVDCAGVDLANFPSELSENTRQLSLQNNQISEVTLEQLSSLILLETLNLQNNQLTTRGLEDEGFEILEHLHYLYLANNKLTAAPKHLPAALVSADFAANQLTKIYPYTFGQKPILKSVYLHNNKLTDAGLPEHMFNGSNNVEILILSSNFLRLVPRNLPSALHRLHLKNNKLMKIPHRAFENLSSLRELYLQNNFLTNDGMDNETFSTMSSLEYLDLSSNNLSAIPQCLPRSLVVLHLEKNSINSIPANALTPIRNLEYLLLHNNHLRSRYIHPAAFHGLKKLHTLHMYNNQLEQVPRGLPRRAKTLMLLHNLISEISRNDLVLLYTLTELNLSYNRLTNAKLHRDAFRKLRLLEVLDLSGNSLHTLPMGLPKNLHMLKVKDNHLKSVPEGSLAGMNKLREISLANNQLKLNSIYQGAWLELSSLKTLDLSGNQLSHAPSDLPESLEFLCLQNNRISSLSAVTFESTPNIKGIFLRLVDTCTYTQTWTEKY</sequence>
<evidence type="ECO:0000313" key="8">
    <source>
        <dbReference type="Proteomes" id="UP000694580"/>
    </source>
</evidence>
<reference evidence="7" key="3">
    <citation type="submission" date="2025-09" db="UniProtKB">
        <authorList>
            <consortium name="Ensembl"/>
        </authorList>
    </citation>
    <scope>IDENTIFICATION</scope>
</reference>
<feature type="domain" description="LRRNT" evidence="6">
    <location>
        <begin position="63"/>
        <end position="96"/>
    </location>
</feature>
<dbReference type="SMART" id="SM00369">
    <property type="entry name" value="LRR_TYP"/>
    <property type="match status" value="15"/>
</dbReference>
<dbReference type="SMART" id="SM00364">
    <property type="entry name" value="LRR_BAC"/>
    <property type="match status" value="11"/>
</dbReference>
<dbReference type="GO" id="GO:0005615">
    <property type="term" value="C:extracellular space"/>
    <property type="evidence" value="ECO:0007669"/>
    <property type="project" value="TreeGrafter"/>
</dbReference>
<evidence type="ECO:0000256" key="1">
    <source>
        <dbReference type="ARBA" id="ARBA00022614"/>
    </source>
</evidence>
<dbReference type="Gene3D" id="3.80.10.10">
    <property type="entry name" value="Ribonuclease Inhibitor"/>
    <property type="match status" value="5"/>
</dbReference>
<dbReference type="InterPro" id="IPR000372">
    <property type="entry name" value="LRRNT"/>
</dbReference>
<accession>A0AAY4DK78</accession>
<evidence type="ECO:0000256" key="3">
    <source>
        <dbReference type="ARBA" id="ARBA00022737"/>
    </source>
</evidence>
<dbReference type="InterPro" id="IPR050333">
    <property type="entry name" value="SLRP"/>
</dbReference>
<reference evidence="7 8" key="1">
    <citation type="submission" date="2020-06" db="EMBL/GenBank/DDBJ databases">
        <authorList>
            <consortium name="Wellcome Sanger Institute Data Sharing"/>
        </authorList>
    </citation>
    <scope>NUCLEOTIDE SEQUENCE [LARGE SCALE GENOMIC DNA]</scope>
</reference>
<dbReference type="PANTHER" id="PTHR45712">
    <property type="entry name" value="AGAP008170-PA"/>
    <property type="match status" value="1"/>
</dbReference>
<dbReference type="Ensembl" id="ENSDCDT00010055767.1">
    <property type="protein sequence ID" value="ENSDCDP00010045584.1"/>
    <property type="gene ID" value="ENSDCDG00010028056.1"/>
</dbReference>
<name>A0AAY4DK78_9TELE</name>
<dbReference type="GeneTree" id="ENSGT00940000160740"/>
<dbReference type="SMART" id="SM00013">
    <property type="entry name" value="LRRNT"/>
    <property type="match status" value="1"/>
</dbReference>
<dbReference type="InterPro" id="IPR032675">
    <property type="entry name" value="LRR_dom_sf"/>
</dbReference>
<dbReference type="PROSITE" id="PS51450">
    <property type="entry name" value="LRR"/>
    <property type="match status" value="3"/>
</dbReference>
<reference evidence="7" key="2">
    <citation type="submission" date="2025-08" db="UniProtKB">
        <authorList>
            <consortium name="Ensembl"/>
        </authorList>
    </citation>
    <scope>IDENTIFICATION</scope>
</reference>
<dbReference type="PRINTS" id="PR00019">
    <property type="entry name" value="LEURICHRPT"/>
</dbReference>
<dbReference type="InterPro" id="IPR001611">
    <property type="entry name" value="Leu-rich_rpt"/>
</dbReference>
<keyword evidence="2 5" id="KW-0732">Signal</keyword>
<dbReference type="AlphaFoldDB" id="A0AAY4DK78"/>
<proteinExistence type="predicted"/>
<dbReference type="Pfam" id="PF00560">
    <property type="entry name" value="LRR_1"/>
    <property type="match status" value="1"/>
</dbReference>
<evidence type="ECO:0000313" key="7">
    <source>
        <dbReference type="Ensembl" id="ENSDCDP00010045584.1"/>
    </source>
</evidence>
<organism evidence="7 8">
    <name type="scientific">Denticeps clupeoides</name>
    <name type="common">denticle herring</name>
    <dbReference type="NCBI Taxonomy" id="299321"/>
    <lineage>
        <taxon>Eukaryota</taxon>
        <taxon>Metazoa</taxon>
        <taxon>Chordata</taxon>
        <taxon>Craniata</taxon>
        <taxon>Vertebrata</taxon>
        <taxon>Euteleostomi</taxon>
        <taxon>Actinopterygii</taxon>
        <taxon>Neopterygii</taxon>
        <taxon>Teleostei</taxon>
        <taxon>Clupei</taxon>
        <taxon>Clupeiformes</taxon>
        <taxon>Denticipitoidei</taxon>
        <taxon>Denticipitidae</taxon>
        <taxon>Denticeps</taxon>
    </lineage>
</organism>
<protein>
    <recommendedName>
        <fullName evidence="6">LRRNT domain-containing protein</fullName>
    </recommendedName>
</protein>
<keyword evidence="1" id="KW-0433">Leucine-rich repeat</keyword>
<evidence type="ECO:0000256" key="2">
    <source>
        <dbReference type="ARBA" id="ARBA00022729"/>
    </source>
</evidence>
<gene>
    <name evidence="7" type="primary">PODN</name>
</gene>
<dbReference type="PROSITE" id="PS51257">
    <property type="entry name" value="PROKAR_LIPOPROTEIN"/>
    <property type="match status" value="1"/>
</dbReference>
<feature type="signal peptide" evidence="5">
    <location>
        <begin position="1"/>
        <end position="26"/>
    </location>
</feature>
<evidence type="ECO:0000256" key="4">
    <source>
        <dbReference type="ARBA" id="ARBA00023180"/>
    </source>
</evidence>
<keyword evidence="4" id="KW-0325">Glycoprotein</keyword>
<dbReference type="PANTHER" id="PTHR45712:SF20">
    <property type="entry name" value="PODOCAN"/>
    <property type="match status" value="1"/>
</dbReference>
<evidence type="ECO:0000256" key="5">
    <source>
        <dbReference type="SAM" id="SignalP"/>
    </source>
</evidence>